<dbReference type="SUPFAM" id="SSF56281">
    <property type="entry name" value="Metallo-hydrolase/oxidoreductase"/>
    <property type="match status" value="1"/>
</dbReference>
<accession>A0A544QT20</accession>
<evidence type="ECO:0000259" key="1">
    <source>
        <dbReference type="SMART" id="SM00849"/>
    </source>
</evidence>
<dbReference type="OrthoDB" id="11380at2"/>
<gene>
    <name evidence="2" type="ORF">EXD82_09805</name>
</gene>
<proteinExistence type="predicted"/>
<evidence type="ECO:0000313" key="2">
    <source>
        <dbReference type="EMBL" id="TQQ83181.1"/>
    </source>
</evidence>
<dbReference type="PANTHER" id="PTHR42951:SF14">
    <property type="entry name" value="METALLO-BETA-LACTAMASE SUPERFAMILY PROTEIN"/>
    <property type="match status" value="1"/>
</dbReference>
<sequence>MKKIAGNTYYIRGGTNTGIYVYNDKAIIIDPGLSGTRPGRIIKKIEESGYIPEYIINTHEHDDHYGGAGQIKDKIPTVKNCSSAFAAVYIENPILFPTYISGGKCCREMIEVSKLEESDITTVDSILKPGYFNPVTGEINKDKADNTIEIIELKGHTEGSMGFITPDGVFFAGDVLVGEEMLEKFDFLFTFDVGAQIESLEKLKNIDYEYMVLGHSKKIITKEESTELIEKNRAAMDKYINQIMDILKSPVNSEEILKRIINNNNLKHRYKEYLFFRSALMSILNYLIDNGKIEYILKDGELLYCAI</sequence>
<dbReference type="CDD" id="cd07743">
    <property type="entry name" value="metallo-hydrolase-like_MBL-fold"/>
    <property type="match status" value="1"/>
</dbReference>
<dbReference type="Proteomes" id="UP000317863">
    <property type="component" value="Unassembled WGS sequence"/>
</dbReference>
<protein>
    <submittedName>
        <fullName evidence="2">MBL fold metallo-hydrolase</fullName>
    </submittedName>
</protein>
<dbReference type="SMART" id="SM00849">
    <property type="entry name" value="Lactamase_B"/>
    <property type="match status" value="1"/>
</dbReference>
<dbReference type="Pfam" id="PF00753">
    <property type="entry name" value="Lactamase_B"/>
    <property type="match status" value="1"/>
</dbReference>
<dbReference type="InterPro" id="IPR050855">
    <property type="entry name" value="NDM-1-like"/>
</dbReference>
<dbReference type="Gene3D" id="3.60.15.10">
    <property type="entry name" value="Ribonuclease Z/Hydroxyacylglutathione hydrolase-like"/>
    <property type="match status" value="1"/>
</dbReference>
<dbReference type="AlphaFoldDB" id="A0A544QT20"/>
<keyword evidence="3" id="KW-1185">Reference proteome</keyword>
<dbReference type="PANTHER" id="PTHR42951">
    <property type="entry name" value="METALLO-BETA-LACTAMASE DOMAIN-CONTAINING"/>
    <property type="match status" value="1"/>
</dbReference>
<dbReference type="InterPro" id="IPR001279">
    <property type="entry name" value="Metallo-B-lactamas"/>
</dbReference>
<organism evidence="2 3">
    <name type="scientific">Peptacetobacter hominis</name>
    <dbReference type="NCBI Taxonomy" id="2743610"/>
    <lineage>
        <taxon>Bacteria</taxon>
        <taxon>Bacillati</taxon>
        <taxon>Bacillota</taxon>
        <taxon>Clostridia</taxon>
        <taxon>Peptostreptococcales</taxon>
        <taxon>Peptostreptococcaceae</taxon>
        <taxon>Peptacetobacter</taxon>
    </lineage>
</organism>
<dbReference type="EMBL" id="SGJB01000022">
    <property type="protein sequence ID" value="TQQ83181.1"/>
    <property type="molecule type" value="Genomic_DNA"/>
</dbReference>
<name>A0A544QT20_9FIRM</name>
<keyword evidence="2" id="KW-0378">Hydrolase</keyword>
<feature type="domain" description="Metallo-beta-lactamase" evidence="1">
    <location>
        <begin position="14"/>
        <end position="215"/>
    </location>
</feature>
<reference evidence="2 3" key="1">
    <citation type="submission" date="2019-02" db="EMBL/GenBank/DDBJ databases">
        <title>Peptostreptococcaceae bacterium ZHW00191 nov., a new bacterium isolated from the human gut.</title>
        <authorList>
            <person name="Zhou H.-W."/>
            <person name="Chen X.-J."/>
        </authorList>
    </citation>
    <scope>NUCLEOTIDE SEQUENCE [LARGE SCALE GENOMIC DNA]</scope>
    <source>
        <strain evidence="2 3">ZHW00191</strain>
    </source>
</reference>
<dbReference type="RefSeq" id="WP_142536737.1">
    <property type="nucleotide sequence ID" value="NZ_SGJB01000022.1"/>
</dbReference>
<dbReference type="GO" id="GO:0016787">
    <property type="term" value="F:hydrolase activity"/>
    <property type="evidence" value="ECO:0007669"/>
    <property type="project" value="UniProtKB-KW"/>
</dbReference>
<dbReference type="InterPro" id="IPR036866">
    <property type="entry name" value="RibonucZ/Hydroxyglut_hydro"/>
</dbReference>
<evidence type="ECO:0000313" key="3">
    <source>
        <dbReference type="Proteomes" id="UP000317863"/>
    </source>
</evidence>
<comment type="caution">
    <text evidence="2">The sequence shown here is derived from an EMBL/GenBank/DDBJ whole genome shotgun (WGS) entry which is preliminary data.</text>
</comment>